<dbReference type="RefSeq" id="WP_143102027.1">
    <property type="nucleotide sequence ID" value="NZ_FOMH01000001.1"/>
</dbReference>
<proteinExistence type="predicted"/>
<keyword evidence="4" id="KW-1185">Reference proteome</keyword>
<feature type="domain" description="Secretion system C-terminal sorting" evidence="2">
    <location>
        <begin position="126"/>
        <end position="194"/>
    </location>
</feature>
<dbReference type="AlphaFoldDB" id="A0A1I1KCT2"/>
<feature type="non-terminal residue" evidence="3">
    <location>
        <position position="1"/>
    </location>
</feature>
<sequence length="197" mass="21585">STQTETACDSYTWPVNGITYTSSGNYDYTVGCDTKTLVLTINNSSAILKTVNLNSGILTANQSGATYQWYKCPNTLLTNETNQSFTPSVVGEYKVDITVAGCTVASDCINVTTLGLDDFNVSEFKMYPVPSRGVLNIVTKYNGKYVIIDAAGKLVKSVHLNTDILNTIHLEDLADGVYLIQNTDYNTFKAQKFILKK</sequence>
<dbReference type="Proteomes" id="UP000199672">
    <property type="component" value="Unassembled WGS sequence"/>
</dbReference>
<evidence type="ECO:0000313" key="3">
    <source>
        <dbReference type="EMBL" id="SFC55360.1"/>
    </source>
</evidence>
<evidence type="ECO:0000259" key="2">
    <source>
        <dbReference type="Pfam" id="PF18962"/>
    </source>
</evidence>
<dbReference type="InterPro" id="IPR026444">
    <property type="entry name" value="Secre_tail"/>
</dbReference>
<protein>
    <submittedName>
        <fullName evidence="3">Por secretion system C-terminal sorting domain-containing protein</fullName>
    </submittedName>
</protein>
<dbReference type="Gene3D" id="2.60.40.10">
    <property type="entry name" value="Immunoglobulins"/>
    <property type="match status" value="1"/>
</dbReference>
<evidence type="ECO:0000313" key="4">
    <source>
        <dbReference type="Proteomes" id="UP000199672"/>
    </source>
</evidence>
<dbReference type="EMBL" id="FOMH01000001">
    <property type="protein sequence ID" value="SFC55360.1"/>
    <property type="molecule type" value="Genomic_DNA"/>
</dbReference>
<evidence type="ECO:0000256" key="1">
    <source>
        <dbReference type="ARBA" id="ARBA00022729"/>
    </source>
</evidence>
<organism evidence="3 4">
    <name type="scientific">Flavobacterium phragmitis</name>
    <dbReference type="NCBI Taxonomy" id="739143"/>
    <lineage>
        <taxon>Bacteria</taxon>
        <taxon>Pseudomonadati</taxon>
        <taxon>Bacteroidota</taxon>
        <taxon>Flavobacteriia</taxon>
        <taxon>Flavobacteriales</taxon>
        <taxon>Flavobacteriaceae</taxon>
        <taxon>Flavobacterium</taxon>
    </lineage>
</organism>
<dbReference type="InterPro" id="IPR013783">
    <property type="entry name" value="Ig-like_fold"/>
</dbReference>
<keyword evidence="1" id="KW-0732">Signal</keyword>
<reference evidence="4" key="1">
    <citation type="submission" date="2016-10" db="EMBL/GenBank/DDBJ databases">
        <authorList>
            <person name="Varghese N."/>
            <person name="Submissions S."/>
        </authorList>
    </citation>
    <scope>NUCLEOTIDE SEQUENCE [LARGE SCALE GENOMIC DNA]</scope>
    <source>
        <strain evidence="4">CGMCC 1.10370</strain>
    </source>
</reference>
<dbReference type="NCBIfam" id="TIGR04183">
    <property type="entry name" value="Por_Secre_tail"/>
    <property type="match status" value="1"/>
</dbReference>
<dbReference type="STRING" id="739143.SAMN05216297_101235"/>
<accession>A0A1I1KCT2</accession>
<gene>
    <name evidence="3" type="ORF">SAMN05216297_101235</name>
</gene>
<dbReference type="OrthoDB" id="1391570at2"/>
<name>A0A1I1KCT2_9FLAO</name>
<dbReference type="Pfam" id="PF18962">
    <property type="entry name" value="Por_Secre_tail"/>
    <property type="match status" value="1"/>
</dbReference>